<dbReference type="PATRIC" id="fig|926556.3.peg.4441"/>
<keyword evidence="2 4" id="KW-0449">Lipoprotein</keyword>
<dbReference type="PANTHER" id="PTHR30203:SF33">
    <property type="entry name" value="BLR4455 PROTEIN"/>
    <property type="match status" value="1"/>
</dbReference>
<dbReference type="GO" id="GO:0005886">
    <property type="term" value="C:plasma membrane"/>
    <property type="evidence" value="ECO:0007669"/>
    <property type="project" value="UniProtKB-SubCell"/>
</dbReference>
<comment type="similarity">
    <text evidence="1 2">Belongs to the outer membrane factor (OMF) (TC 1.B.17) family.</text>
</comment>
<dbReference type="Pfam" id="PF02321">
    <property type="entry name" value="OEP"/>
    <property type="match status" value="2"/>
</dbReference>
<evidence type="ECO:0000313" key="4">
    <source>
        <dbReference type="EMBL" id="AGA80413.1"/>
    </source>
</evidence>
<dbReference type="AlphaFoldDB" id="L0G517"/>
<evidence type="ECO:0000313" key="5">
    <source>
        <dbReference type="Proteomes" id="UP000010796"/>
    </source>
</evidence>
<proteinExistence type="inferred from homology"/>
<dbReference type="Gene3D" id="1.20.1600.10">
    <property type="entry name" value="Outer membrane efflux proteins (OEP)"/>
    <property type="match status" value="1"/>
</dbReference>
<protein>
    <submittedName>
        <fullName evidence="4">Efflux transporter, outer membrane factor lipoprotein, NodT family</fullName>
    </submittedName>
</protein>
<dbReference type="Proteomes" id="UP000010796">
    <property type="component" value="Chromosome"/>
</dbReference>
<dbReference type="eggNOG" id="COG1538">
    <property type="taxonomic scope" value="Bacteria"/>
</dbReference>
<organism evidence="4 5">
    <name type="scientific">Echinicola vietnamensis (strain DSM 17526 / LMG 23754 / KMM 6221)</name>
    <dbReference type="NCBI Taxonomy" id="926556"/>
    <lineage>
        <taxon>Bacteria</taxon>
        <taxon>Pseudomonadati</taxon>
        <taxon>Bacteroidota</taxon>
        <taxon>Cytophagia</taxon>
        <taxon>Cytophagales</taxon>
        <taxon>Cyclobacteriaceae</taxon>
        <taxon>Echinicola</taxon>
    </lineage>
</organism>
<keyword evidence="2 3" id="KW-0472">Membrane</keyword>
<dbReference type="SUPFAM" id="SSF56954">
    <property type="entry name" value="Outer membrane efflux proteins (OEP)"/>
    <property type="match status" value="1"/>
</dbReference>
<evidence type="ECO:0000256" key="2">
    <source>
        <dbReference type="RuleBase" id="RU362097"/>
    </source>
</evidence>
<dbReference type="InterPro" id="IPR010131">
    <property type="entry name" value="MdtP/NodT-like"/>
</dbReference>
<accession>L0G517</accession>
<keyword evidence="3" id="KW-1133">Transmembrane helix</keyword>
<sequence length="483" mass="55071">MQINAPKVKTSFASSIILLLVLNLFFWQCSPKITPYEPPIAEPQAFSSSGMDSVSARWWEAFDDPELNRLMDSSFSNNLDLISIWYQLQEARSIRKIQSSLLLPDIEGSARTAISRPQPDFAGGENTQIGVSANYEVDLWGRIRAGVQAEDFRLQASYFDYQTAAMTLSSQIATTWFQLITAKKQLNLAKEQIAINEKIIKLIKVRFGAGQVKGVDILRQQQLVEEAKNQQLLYETDLEVLKNQLAVLTGVAPQNFTISAKDSLPPLPPHPQTGLPLELVRRRPDLQRAYHQLMAADRDMAVAVRNKFPRLSFNLSGQTRSNTYPELFNDWAYTLGANLVAPLLYWGRLRAEVDRTEAIKNQQLHNYGQSVLIAFQEVENALIREKKQAERLKVIDKRITMASNVQKQLQIEYINGLTEYINGLTEYLDILVSLDEQQQLEREKIQLKQQVFESRIALYRALAGNFDLEFQDDQPDNQHINEP</sequence>
<dbReference type="Gene3D" id="2.20.200.10">
    <property type="entry name" value="Outer membrane efflux proteins (OEP)"/>
    <property type="match status" value="1"/>
</dbReference>
<keyword evidence="2" id="KW-1134">Transmembrane beta strand</keyword>
<comment type="subcellular location">
    <subcellularLocation>
        <location evidence="2">Cell membrane</location>
        <topology evidence="2">Lipid-anchor</topology>
    </subcellularLocation>
</comment>
<dbReference type="InterPro" id="IPR003423">
    <property type="entry name" value="OMP_efflux"/>
</dbReference>
<dbReference type="PANTHER" id="PTHR30203">
    <property type="entry name" value="OUTER MEMBRANE CATION EFFLUX PROTEIN"/>
    <property type="match status" value="1"/>
</dbReference>
<keyword evidence="2" id="KW-0564">Palmitate</keyword>
<dbReference type="NCBIfam" id="TIGR01845">
    <property type="entry name" value="outer_NodT"/>
    <property type="match status" value="1"/>
</dbReference>
<name>L0G517_ECHVK</name>
<dbReference type="HOGENOM" id="CLU_012817_13_3_10"/>
<gene>
    <name evidence="4" type="ordered locus">Echvi_4217</name>
</gene>
<dbReference type="GO" id="GO:0015562">
    <property type="term" value="F:efflux transmembrane transporter activity"/>
    <property type="evidence" value="ECO:0007669"/>
    <property type="project" value="InterPro"/>
</dbReference>
<keyword evidence="5" id="KW-1185">Reference proteome</keyword>
<feature type="transmembrane region" description="Helical" evidence="3">
    <location>
        <begin position="12"/>
        <end position="28"/>
    </location>
</feature>
<evidence type="ECO:0000256" key="1">
    <source>
        <dbReference type="ARBA" id="ARBA00007613"/>
    </source>
</evidence>
<keyword evidence="2 3" id="KW-0812">Transmembrane</keyword>
<evidence type="ECO:0000256" key="3">
    <source>
        <dbReference type="SAM" id="Phobius"/>
    </source>
</evidence>
<reference evidence="5" key="1">
    <citation type="submission" date="2012-02" db="EMBL/GenBank/DDBJ databases">
        <title>The complete genome of Echinicola vietnamensis DSM 17526.</title>
        <authorList>
            <person name="Lucas S."/>
            <person name="Copeland A."/>
            <person name="Lapidus A."/>
            <person name="Glavina del Rio T."/>
            <person name="Dalin E."/>
            <person name="Tice H."/>
            <person name="Bruce D."/>
            <person name="Goodwin L."/>
            <person name="Pitluck S."/>
            <person name="Peters L."/>
            <person name="Ovchinnikova G."/>
            <person name="Teshima H."/>
            <person name="Kyrpides N."/>
            <person name="Mavromatis K."/>
            <person name="Ivanova N."/>
            <person name="Brettin T."/>
            <person name="Detter J.C."/>
            <person name="Han C."/>
            <person name="Larimer F."/>
            <person name="Land M."/>
            <person name="Hauser L."/>
            <person name="Markowitz V."/>
            <person name="Cheng J.-F."/>
            <person name="Hugenholtz P."/>
            <person name="Woyke T."/>
            <person name="Wu D."/>
            <person name="Brambilla E."/>
            <person name="Klenk H.-P."/>
            <person name="Eisen J.A."/>
        </authorList>
    </citation>
    <scope>NUCLEOTIDE SEQUENCE [LARGE SCALE GENOMIC DNA]</scope>
    <source>
        <strain evidence="5">DSM 17526 / LMG 23754 / KMM 6221</strain>
    </source>
</reference>
<dbReference type="STRING" id="926556.Echvi_4217"/>
<dbReference type="KEGG" id="evi:Echvi_4217"/>
<dbReference type="EMBL" id="CP003346">
    <property type="protein sequence ID" value="AGA80413.1"/>
    <property type="molecule type" value="Genomic_DNA"/>
</dbReference>